<reference evidence="3" key="2">
    <citation type="submission" date="2020-09" db="EMBL/GenBank/DDBJ databases">
        <authorList>
            <person name="Sun Q."/>
            <person name="Zhou Y."/>
        </authorList>
    </citation>
    <scope>NUCLEOTIDE SEQUENCE</scope>
    <source>
        <strain evidence="3">CGMCC 1.15425</strain>
    </source>
</reference>
<protein>
    <recommendedName>
        <fullName evidence="2">Thiol:disulfide interchange protein DsbD N-terminal domain-containing protein</fullName>
    </recommendedName>
</protein>
<evidence type="ECO:0000259" key="2">
    <source>
        <dbReference type="Pfam" id="PF11412"/>
    </source>
</evidence>
<keyword evidence="4" id="KW-1185">Reference proteome</keyword>
<dbReference type="EMBL" id="BMIY01000002">
    <property type="protein sequence ID" value="GGG49651.1"/>
    <property type="molecule type" value="Genomic_DNA"/>
</dbReference>
<feature type="domain" description="Thiol:disulfide interchange protein DsbD N-terminal" evidence="2">
    <location>
        <begin position="45"/>
        <end position="162"/>
    </location>
</feature>
<name>A0A917GL81_9GAMM</name>
<gene>
    <name evidence="3" type="ORF">GCM10011403_03440</name>
</gene>
<dbReference type="SUPFAM" id="SSF74863">
    <property type="entry name" value="Thiol:disulfide interchange protein DsbD, N-terminal domain (DsbD-alpha)"/>
    <property type="match status" value="1"/>
</dbReference>
<organism evidence="3 4">
    <name type="scientific">Pseudohongiella nitratireducens</name>
    <dbReference type="NCBI Taxonomy" id="1768907"/>
    <lineage>
        <taxon>Bacteria</taxon>
        <taxon>Pseudomonadati</taxon>
        <taxon>Pseudomonadota</taxon>
        <taxon>Gammaproteobacteria</taxon>
        <taxon>Pseudomonadales</taxon>
        <taxon>Pseudohongiellaceae</taxon>
        <taxon>Pseudohongiella</taxon>
    </lineage>
</organism>
<feature type="signal peptide" evidence="1">
    <location>
        <begin position="1"/>
        <end position="33"/>
    </location>
</feature>
<reference evidence="3" key="1">
    <citation type="journal article" date="2014" name="Int. J. Syst. Evol. Microbiol.">
        <title>Complete genome sequence of Corynebacterium casei LMG S-19264T (=DSM 44701T), isolated from a smear-ripened cheese.</title>
        <authorList>
            <consortium name="US DOE Joint Genome Institute (JGI-PGF)"/>
            <person name="Walter F."/>
            <person name="Albersmeier A."/>
            <person name="Kalinowski J."/>
            <person name="Ruckert C."/>
        </authorList>
    </citation>
    <scope>NUCLEOTIDE SEQUENCE</scope>
    <source>
        <strain evidence="3">CGMCC 1.15425</strain>
    </source>
</reference>
<evidence type="ECO:0000313" key="4">
    <source>
        <dbReference type="Proteomes" id="UP000627715"/>
    </source>
</evidence>
<dbReference type="Gene3D" id="2.60.40.1250">
    <property type="entry name" value="Thiol:disulfide interchange protein DsbD, N-terminal domain"/>
    <property type="match status" value="1"/>
</dbReference>
<accession>A0A917GL81</accession>
<dbReference type="OrthoDB" id="9811036at2"/>
<keyword evidence="1" id="KW-0732">Signal</keyword>
<sequence length="177" mass="19439">MKGRSPIFRLLLAGLAVITLTATLPATSPVALAQDSASSLFAPSQPRFLDVDEAFRYHINLNSSEQIAIHWQIAPGYYLYADKFAVTLSAANQADQAPELHIPPGKPHVDEYFGAVEVFYEHAVLTVDLPPALAGKNTTLLLNYQGCADAGLCYPPEQREIDIWHAPQDQKSEKNHN</sequence>
<evidence type="ECO:0000313" key="3">
    <source>
        <dbReference type="EMBL" id="GGG49651.1"/>
    </source>
</evidence>
<dbReference type="InterPro" id="IPR028250">
    <property type="entry name" value="DsbDN"/>
</dbReference>
<dbReference type="InterPro" id="IPR036929">
    <property type="entry name" value="DsbDN_sf"/>
</dbReference>
<proteinExistence type="predicted"/>
<dbReference type="RefSeq" id="WP_068893782.1">
    <property type="nucleotide sequence ID" value="NZ_BMIY01000002.1"/>
</dbReference>
<dbReference type="GO" id="GO:0045454">
    <property type="term" value="P:cell redox homeostasis"/>
    <property type="evidence" value="ECO:0007669"/>
    <property type="project" value="TreeGrafter"/>
</dbReference>
<dbReference type="GO" id="GO:0015035">
    <property type="term" value="F:protein-disulfide reductase activity"/>
    <property type="evidence" value="ECO:0007669"/>
    <property type="project" value="TreeGrafter"/>
</dbReference>
<evidence type="ECO:0000256" key="1">
    <source>
        <dbReference type="SAM" id="SignalP"/>
    </source>
</evidence>
<dbReference type="Proteomes" id="UP000627715">
    <property type="component" value="Unassembled WGS sequence"/>
</dbReference>
<comment type="caution">
    <text evidence="3">The sequence shown here is derived from an EMBL/GenBank/DDBJ whole genome shotgun (WGS) entry which is preliminary data.</text>
</comment>
<dbReference type="AlphaFoldDB" id="A0A917GL81"/>
<dbReference type="Pfam" id="PF11412">
    <property type="entry name" value="DsbD_N"/>
    <property type="match status" value="1"/>
</dbReference>
<dbReference type="PANTHER" id="PTHR32234">
    <property type="entry name" value="THIOL:DISULFIDE INTERCHANGE PROTEIN DSBD"/>
    <property type="match status" value="1"/>
</dbReference>
<feature type="chain" id="PRO_5037769507" description="Thiol:disulfide interchange protein DsbD N-terminal domain-containing protein" evidence="1">
    <location>
        <begin position="34"/>
        <end position="177"/>
    </location>
</feature>
<dbReference type="PANTHER" id="PTHR32234:SF0">
    <property type="entry name" value="THIOL:DISULFIDE INTERCHANGE PROTEIN DSBD"/>
    <property type="match status" value="1"/>
</dbReference>